<evidence type="ECO:0000313" key="3">
    <source>
        <dbReference type="Proteomes" id="UP000321532"/>
    </source>
</evidence>
<keyword evidence="3" id="KW-1185">Reference proteome</keyword>
<reference evidence="2 3" key="1">
    <citation type="submission" date="2019-07" db="EMBL/GenBank/DDBJ databases">
        <title>Whole genome shotgun sequence of Adhaeribacter aerolatus NBRC 106133.</title>
        <authorList>
            <person name="Hosoyama A."/>
            <person name="Uohara A."/>
            <person name="Ohji S."/>
            <person name="Ichikawa N."/>
        </authorList>
    </citation>
    <scope>NUCLEOTIDE SEQUENCE [LARGE SCALE GENOMIC DNA]</scope>
    <source>
        <strain evidence="2 3">NBRC 106133</strain>
    </source>
</reference>
<dbReference type="AlphaFoldDB" id="A0A512B3X9"/>
<evidence type="ECO:0000313" key="2">
    <source>
        <dbReference type="EMBL" id="GEO06669.1"/>
    </source>
</evidence>
<evidence type="ECO:0000259" key="1">
    <source>
        <dbReference type="Pfam" id="PF23653"/>
    </source>
</evidence>
<dbReference type="Pfam" id="PF23653">
    <property type="entry name" value="DUF7149"/>
    <property type="match status" value="1"/>
</dbReference>
<dbReference type="OrthoDB" id="32195at2"/>
<gene>
    <name evidence="2" type="ORF">AAE02nite_43330</name>
</gene>
<dbReference type="EMBL" id="BJYS01000042">
    <property type="protein sequence ID" value="GEO06669.1"/>
    <property type="molecule type" value="Genomic_DNA"/>
</dbReference>
<organism evidence="2 3">
    <name type="scientific">Adhaeribacter aerolatus</name>
    <dbReference type="NCBI Taxonomy" id="670289"/>
    <lineage>
        <taxon>Bacteria</taxon>
        <taxon>Pseudomonadati</taxon>
        <taxon>Bacteroidota</taxon>
        <taxon>Cytophagia</taxon>
        <taxon>Cytophagales</taxon>
        <taxon>Hymenobacteraceae</taxon>
        <taxon>Adhaeribacter</taxon>
    </lineage>
</organism>
<proteinExistence type="predicted"/>
<comment type="caution">
    <text evidence="2">The sequence shown here is derived from an EMBL/GenBank/DDBJ whole genome shotgun (WGS) entry which is preliminary data.</text>
</comment>
<dbReference type="Proteomes" id="UP000321532">
    <property type="component" value="Unassembled WGS sequence"/>
</dbReference>
<dbReference type="InterPro" id="IPR055573">
    <property type="entry name" value="DUF7149"/>
</dbReference>
<name>A0A512B3X9_9BACT</name>
<accession>A0A512B3X9</accession>
<protein>
    <recommendedName>
        <fullName evidence="1">DUF7149 domain-containing protein</fullName>
    </recommendedName>
</protein>
<dbReference type="RefSeq" id="WP_146903190.1">
    <property type="nucleotide sequence ID" value="NZ_BJYS01000042.1"/>
</dbReference>
<feature type="domain" description="DUF7149" evidence="1">
    <location>
        <begin position="8"/>
        <end position="68"/>
    </location>
</feature>
<sequence length="177" mass="19676">MIPAQITSIKQNLNKAYGLFKPKLAAIERFKTNLLSLVVQQSPEESEEQLTAYLANILQGTFLEYANEETQNSSPVCYATISGLREGFEDPFLTDVTTPFNPDNKTLPASALPSGKTILPPYLKEALHLTKLSVSTILRAKTTESPAETTILENRINELVYQLYELTPEEIKLVEAS</sequence>